<protein>
    <submittedName>
        <fullName evidence="1">Uncharacterized protein</fullName>
    </submittedName>
</protein>
<keyword evidence="2" id="KW-1185">Reference proteome</keyword>
<dbReference type="KEGG" id="lri:NCTC12151_02045"/>
<proteinExistence type="predicted"/>
<accession>A0A2X4V3K1</accession>
<dbReference type="EMBL" id="LS483470">
    <property type="protein sequence ID" value="SQI41382.1"/>
    <property type="molecule type" value="Genomic_DNA"/>
</dbReference>
<sequence>MSVVKKQATILTFDRLNHKTAYLNLCKEPKRKKKRGLAVSESGV</sequence>
<name>A0A2X4V3K1_9GAMM</name>
<reference evidence="1 2" key="1">
    <citation type="submission" date="2018-06" db="EMBL/GenBank/DDBJ databases">
        <authorList>
            <consortium name="Pathogen Informatics"/>
            <person name="Doyle S."/>
        </authorList>
    </citation>
    <scope>NUCLEOTIDE SEQUENCE [LARGE SCALE GENOMIC DNA]</scope>
    <source>
        <strain evidence="1 2">NCTC12151</strain>
    </source>
</reference>
<organism evidence="1 2">
    <name type="scientific">Leminorella richardii</name>
    <dbReference type="NCBI Taxonomy" id="158841"/>
    <lineage>
        <taxon>Bacteria</taxon>
        <taxon>Pseudomonadati</taxon>
        <taxon>Pseudomonadota</taxon>
        <taxon>Gammaproteobacteria</taxon>
        <taxon>Enterobacterales</taxon>
        <taxon>Budviciaceae</taxon>
        <taxon>Leminorella</taxon>
    </lineage>
</organism>
<evidence type="ECO:0000313" key="2">
    <source>
        <dbReference type="Proteomes" id="UP000249005"/>
    </source>
</evidence>
<dbReference type="Proteomes" id="UP000249005">
    <property type="component" value="Chromosome 1"/>
</dbReference>
<gene>
    <name evidence="1" type="ORF">NCTC12151_02045</name>
</gene>
<evidence type="ECO:0000313" key="1">
    <source>
        <dbReference type="EMBL" id="SQI41382.1"/>
    </source>
</evidence>
<dbReference type="AlphaFoldDB" id="A0A2X4V3K1"/>